<dbReference type="PROSITE" id="PS00107">
    <property type="entry name" value="PROTEIN_KINASE_ATP"/>
    <property type="match status" value="1"/>
</dbReference>
<dbReference type="GO" id="GO:0005634">
    <property type="term" value="C:nucleus"/>
    <property type="evidence" value="ECO:0007669"/>
    <property type="project" value="TreeGrafter"/>
</dbReference>
<keyword evidence="5 11" id="KW-0418">Kinase</keyword>
<dbReference type="AlphaFoldDB" id="A0AAV4AFQ7"/>
<dbReference type="SMART" id="SM00220">
    <property type="entry name" value="S_TKc"/>
    <property type="match status" value="1"/>
</dbReference>
<dbReference type="Gene3D" id="1.10.510.10">
    <property type="entry name" value="Transferase(Phosphotransferase) domain 1"/>
    <property type="match status" value="1"/>
</dbReference>
<feature type="region of interest" description="Disordered" evidence="9">
    <location>
        <begin position="339"/>
        <end position="386"/>
    </location>
</feature>
<feature type="compositionally biased region" description="Acidic residues" evidence="9">
    <location>
        <begin position="371"/>
        <end position="386"/>
    </location>
</feature>
<evidence type="ECO:0000256" key="3">
    <source>
        <dbReference type="ARBA" id="ARBA00022679"/>
    </source>
</evidence>
<accession>A0AAV4AFQ7</accession>
<gene>
    <name evidence="11" type="ORF">PoB_003350500</name>
</gene>
<comment type="similarity">
    <text evidence="1">Belongs to the protein kinase superfamily. CMGC Ser/Thr protein kinase family. CDC2/CDKX subfamily.</text>
</comment>
<dbReference type="InterPro" id="IPR017441">
    <property type="entry name" value="Protein_kinase_ATP_BS"/>
</dbReference>
<dbReference type="SUPFAM" id="SSF56112">
    <property type="entry name" value="Protein kinase-like (PK-like)"/>
    <property type="match status" value="1"/>
</dbReference>
<name>A0AAV4AFQ7_9GAST</name>
<evidence type="ECO:0000256" key="6">
    <source>
        <dbReference type="ARBA" id="ARBA00022840"/>
    </source>
</evidence>
<dbReference type="InterPro" id="IPR000719">
    <property type="entry name" value="Prot_kinase_dom"/>
</dbReference>
<keyword evidence="6 7" id="KW-0067">ATP-binding</keyword>
<keyword evidence="2 8" id="KW-0723">Serine/threonine-protein kinase</keyword>
<dbReference type="Pfam" id="PF00069">
    <property type="entry name" value="Pkinase"/>
    <property type="match status" value="1"/>
</dbReference>
<evidence type="ECO:0000256" key="9">
    <source>
        <dbReference type="SAM" id="MobiDB-lite"/>
    </source>
</evidence>
<protein>
    <submittedName>
        <fullName evidence="11">Cyclin-dependent kinase 9</fullName>
    </submittedName>
</protein>
<evidence type="ECO:0000256" key="2">
    <source>
        <dbReference type="ARBA" id="ARBA00022527"/>
    </source>
</evidence>
<evidence type="ECO:0000256" key="4">
    <source>
        <dbReference type="ARBA" id="ARBA00022741"/>
    </source>
</evidence>
<feature type="domain" description="Protein kinase" evidence="10">
    <location>
        <begin position="4"/>
        <end position="295"/>
    </location>
</feature>
<evidence type="ECO:0000259" key="10">
    <source>
        <dbReference type="PROSITE" id="PS50011"/>
    </source>
</evidence>
<dbReference type="PROSITE" id="PS50011">
    <property type="entry name" value="PROTEIN_KINASE_DOM"/>
    <property type="match status" value="1"/>
</dbReference>
<evidence type="ECO:0000256" key="5">
    <source>
        <dbReference type="ARBA" id="ARBA00022777"/>
    </source>
</evidence>
<comment type="caution">
    <text evidence="11">The sequence shown here is derived from an EMBL/GenBank/DDBJ whole genome shotgun (WGS) entry which is preliminary data.</text>
</comment>
<feature type="binding site" evidence="7">
    <location>
        <position position="33"/>
    </location>
    <ligand>
        <name>ATP</name>
        <dbReference type="ChEBI" id="CHEBI:30616"/>
    </ligand>
</feature>
<keyword evidence="4 7" id="KW-0547">Nucleotide-binding</keyword>
<dbReference type="EMBL" id="BLXT01003830">
    <property type="protein sequence ID" value="GFO07000.1"/>
    <property type="molecule type" value="Genomic_DNA"/>
</dbReference>
<proteinExistence type="inferred from homology"/>
<keyword evidence="3" id="KW-0808">Transferase</keyword>
<sequence length="386" mass="43001">MNRFDVLRTLGEGAYGTVLRVQDRQTNAQFALKVMAIRDAFDNVLFEREIGALNICQHPNVVTSLESWREEVIFSGVLTNCHMIVMELCETSLRQKLLDNVHVGFEIHSIKFITAQLIRGLEFVHSKGIMHRDLKPDNILLTSKGVVKIADFGMSRPVSPEHVYTPGVITLWYRSPELLLMATNYSSAVDLWSLGCIVAEMFLGEPLLRGNSEISQITKIVELIGPVNRAVMPQYLHLPLLDVIELPQQHLPDVWARVGPVLSQDSEGLSLIASLLQVNPDDRLPCADALSHPFVVNEVNEVDALLSGQESLAEHPQAPADQNNNGLFEVIIIEDSPELVDRNNPPVLESSNDPPNVEDDGDVSEDSREPENDDERDEVIVIEDSP</sequence>
<dbReference type="InterPro" id="IPR011009">
    <property type="entry name" value="Kinase-like_dom_sf"/>
</dbReference>
<dbReference type="InterPro" id="IPR050108">
    <property type="entry name" value="CDK"/>
</dbReference>
<evidence type="ECO:0000313" key="11">
    <source>
        <dbReference type="EMBL" id="GFO07000.1"/>
    </source>
</evidence>
<keyword evidence="12" id="KW-1185">Reference proteome</keyword>
<dbReference type="FunFam" id="1.10.510.10:FF:000624">
    <property type="entry name" value="Mitogen-activated protein kinase"/>
    <property type="match status" value="1"/>
</dbReference>
<dbReference type="PANTHER" id="PTHR24056:SF400">
    <property type="entry name" value="KINASE, PUTATIVE-RELATED"/>
    <property type="match status" value="1"/>
</dbReference>
<dbReference type="Proteomes" id="UP000735302">
    <property type="component" value="Unassembled WGS sequence"/>
</dbReference>
<dbReference type="InterPro" id="IPR008271">
    <property type="entry name" value="Ser/Thr_kinase_AS"/>
</dbReference>
<dbReference type="Gene3D" id="3.30.200.20">
    <property type="entry name" value="Phosphorylase Kinase, domain 1"/>
    <property type="match status" value="1"/>
</dbReference>
<evidence type="ECO:0000256" key="7">
    <source>
        <dbReference type="PROSITE-ProRule" id="PRU10141"/>
    </source>
</evidence>
<evidence type="ECO:0000256" key="8">
    <source>
        <dbReference type="RuleBase" id="RU000304"/>
    </source>
</evidence>
<dbReference type="GO" id="GO:0005524">
    <property type="term" value="F:ATP binding"/>
    <property type="evidence" value="ECO:0007669"/>
    <property type="project" value="UniProtKB-UniRule"/>
</dbReference>
<evidence type="ECO:0000313" key="12">
    <source>
        <dbReference type="Proteomes" id="UP000735302"/>
    </source>
</evidence>
<reference evidence="11 12" key="1">
    <citation type="journal article" date="2021" name="Elife">
        <title>Chloroplast acquisition without the gene transfer in kleptoplastic sea slugs, Plakobranchus ocellatus.</title>
        <authorList>
            <person name="Maeda T."/>
            <person name="Takahashi S."/>
            <person name="Yoshida T."/>
            <person name="Shimamura S."/>
            <person name="Takaki Y."/>
            <person name="Nagai Y."/>
            <person name="Toyoda A."/>
            <person name="Suzuki Y."/>
            <person name="Arimoto A."/>
            <person name="Ishii H."/>
            <person name="Satoh N."/>
            <person name="Nishiyama T."/>
            <person name="Hasebe M."/>
            <person name="Maruyama T."/>
            <person name="Minagawa J."/>
            <person name="Obokata J."/>
            <person name="Shigenobu S."/>
        </authorList>
    </citation>
    <scope>NUCLEOTIDE SEQUENCE [LARGE SCALE GENOMIC DNA]</scope>
</reference>
<dbReference type="GO" id="GO:0004674">
    <property type="term" value="F:protein serine/threonine kinase activity"/>
    <property type="evidence" value="ECO:0007669"/>
    <property type="project" value="UniProtKB-KW"/>
</dbReference>
<dbReference type="PROSITE" id="PS00108">
    <property type="entry name" value="PROTEIN_KINASE_ST"/>
    <property type="match status" value="1"/>
</dbReference>
<dbReference type="PANTHER" id="PTHR24056">
    <property type="entry name" value="CELL DIVISION PROTEIN KINASE"/>
    <property type="match status" value="1"/>
</dbReference>
<organism evidence="11 12">
    <name type="scientific">Plakobranchus ocellatus</name>
    <dbReference type="NCBI Taxonomy" id="259542"/>
    <lineage>
        <taxon>Eukaryota</taxon>
        <taxon>Metazoa</taxon>
        <taxon>Spiralia</taxon>
        <taxon>Lophotrochozoa</taxon>
        <taxon>Mollusca</taxon>
        <taxon>Gastropoda</taxon>
        <taxon>Heterobranchia</taxon>
        <taxon>Euthyneura</taxon>
        <taxon>Panpulmonata</taxon>
        <taxon>Sacoglossa</taxon>
        <taxon>Placobranchoidea</taxon>
        <taxon>Plakobranchidae</taxon>
        <taxon>Plakobranchus</taxon>
    </lineage>
</organism>
<evidence type="ECO:0000256" key="1">
    <source>
        <dbReference type="ARBA" id="ARBA00006485"/>
    </source>
</evidence>